<keyword evidence="2" id="KW-0472">Membrane</keyword>
<reference evidence="3" key="1">
    <citation type="submission" date="2017-07" db="EMBL/GenBank/DDBJ databases">
        <title>Taro Niue Genome Assembly and Annotation.</title>
        <authorList>
            <person name="Atibalentja N."/>
            <person name="Keating K."/>
            <person name="Fields C.J."/>
        </authorList>
    </citation>
    <scope>NUCLEOTIDE SEQUENCE</scope>
    <source>
        <strain evidence="3">Niue_2</strain>
        <tissue evidence="3">Leaf</tissue>
    </source>
</reference>
<feature type="transmembrane region" description="Helical" evidence="2">
    <location>
        <begin position="297"/>
        <end position="321"/>
    </location>
</feature>
<feature type="transmembrane region" description="Helical" evidence="2">
    <location>
        <begin position="31"/>
        <end position="49"/>
    </location>
</feature>
<dbReference type="OrthoDB" id="1922814at2759"/>
<accession>A0A843UU18</accession>
<feature type="transmembrane region" description="Helical" evidence="2">
    <location>
        <begin position="266"/>
        <end position="291"/>
    </location>
</feature>
<evidence type="ECO:0000313" key="4">
    <source>
        <dbReference type="Proteomes" id="UP000652761"/>
    </source>
</evidence>
<evidence type="ECO:0008006" key="5">
    <source>
        <dbReference type="Google" id="ProtNLM"/>
    </source>
</evidence>
<dbReference type="PANTHER" id="PTHR31414">
    <property type="entry name" value="TRANSMEMBRANE PROTEIN DDB_G0292058"/>
    <property type="match status" value="1"/>
</dbReference>
<dbReference type="PANTHER" id="PTHR31414:SF18">
    <property type="entry name" value="TRANSMEMBRANE PROTEIN-RELATED"/>
    <property type="match status" value="1"/>
</dbReference>
<keyword evidence="4" id="KW-1185">Reference proteome</keyword>
<name>A0A843UU18_COLES</name>
<comment type="caution">
    <text evidence="3">The sequence shown here is derived from an EMBL/GenBank/DDBJ whole genome shotgun (WGS) entry which is preliminary data.</text>
</comment>
<evidence type="ECO:0000256" key="1">
    <source>
        <dbReference type="SAM" id="MobiDB-lite"/>
    </source>
</evidence>
<evidence type="ECO:0000256" key="2">
    <source>
        <dbReference type="SAM" id="Phobius"/>
    </source>
</evidence>
<dbReference type="InterPro" id="IPR040283">
    <property type="entry name" value="DDB_G0292058-like"/>
</dbReference>
<keyword evidence="2" id="KW-1133">Transmembrane helix</keyword>
<evidence type="ECO:0000313" key="3">
    <source>
        <dbReference type="EMBL" id="MQL86961.1"/>
    </source>
</evidence>
<feature type="transmembrane region" description="Helical" evidence="2">
    <location>
        <begin position="120"/>
        <end position="140"/>
    </location>
</feature>
<dbReference type="Proteomes" id="UP000652761">
    <property type="component" value="Unassembled WGS sequence"/>
</dbReference>
<proteinExistence type="predicted"/>
<dbReference type="GO" id="GO:0016020">
    <property type="term" value="C:membrane"/>
    <property type="evidence" value="ECO:0007669"/>
    <property type="project" value="TreeGrafter"/>
</dbReference>
<sequence length="563" mass="61767">MDTHPSVRCGEGSRLVGVGDAQITEMGSTEFSRGILVLSLVVVVLASGLGGTDARASHFEAGGRTLLQVQNDAQVPRTLARTKRVDPLDGFKKYRGGYNITNKHYWSSTIFTGIHGYSIALLWLLGGMLYVAILLLTPLCCTSKRERKPKTHPCTRCCPWPLPIGIVLFTVLAIIASGVALAGSSRFHARARSVKNIIDETAQRASATIYNVTGAVRSMQNDTELYGSVGGPTGLDSASRRLDDEATRIQRKAQRNMRMISRGLKILQVTTVVMVSVNLVAILLLLGAGFLRLKRPFHMLLVLLWVLTFLCWAYFGLYFFLDRQVVFAGDTCAAFDEYEQDPRSSSLGTILPCNDQLSATRVLRDTRAGIYGFIQQANANISSLRSSFLPQVGYICNPFSPPPDYTYQPESCSASEIRIGDVPQVLRRYTCSNTNGGICGEGEFISASQYTRVQAYTTSVQNLLNSFPGVERLVSCQLLKDAFNDILSRDCRPLRRYAHTAWAAMAALSTVMVLLALTWVTVAHCDGKHASSDVNPHLHKNTSPPDADINKVENDRLGLQSEA</sequence>
<keyword evidence="2" id="KW-0812">Transmembrane</keyword>
<dbReference type="AlphaFoldDB" id="A0A843UU18"/>
<feature type="region of interest" description="Disordered" evidence="1">
    <location>
        <begin position="533"/>
        <end position="563"/>
    </location>
</feature>
<organism evidence="3 4">
    <name type="scientific">Colocasia esculenta</name>
    <name type="common">Wild taro</name>
    <name type="synonym">Arum esculentum</name>
    <dbReference type="NCBI Taxonomy" id="4460"/>
    <lineage>
        <taxon>Eukaryota</taxon>
        <taxon>Viridiplantae</taxon>
        <taxon>Streptophyta</taxon>
        <taxon>Embryophyta</taxon>
        <taxon>Tracheophyta</taxon>
        <taxon>Spermatophyta</taxon>
        <taxon>Magnoliopsida</taxon>
        <taxon>Liliopsida</taxon>
        <taxon>Araceae</taxon>
        <taxon>Aroideae</taxon>
        <taxon>Colocasieae</taxon>
        <taxon>Colocasia</taxon>
    </lineage>
</organism>
<dbReference type="EMBL" id="NMUH01000941">
    <property type="protein sequence ID" value="MQL86961.1"/>
    <property type="molecule type" value="Genomic_DNA"/>
</dbReference>
<protein>
    <recommendedName>
        <fullName evidence="5">Transmembrane protein</fullName>
    </recommendedName>
</protein>
<feature type="transmembrane region" description="Helical" evidence="2">
    <location>
        <begin position="502"/>
        <end position="522"/>
    </location>
</feature>
<feature type="transmembrane region" description="Helical" evidence="2">
    <location>
        <begin position="160"/>
        <end position="182"/>
    </location>
</feature>
<gene>
    <name evidence="3" type="ORF">Taro_019493</name>
</gene>